<gene>
    <name evidence="8" type="ORF">FSP39_007295</name>
</gene>
<keyword evidence="2" id="KW-0732">Signal</keyword>
<accession>A0AA88YHT6</accession>
<dbReference type="InterPro" id="IPR026891">
    <property type="entry name" value="Fn3-like"/>
</dbReference>
<name>A0AA88YHT6_PINIB</name>
<dbReference type="InterPro" id="IPR044993">
    <property type="entry name" value="BXL"/>
</dbReference>
<dbReference type="GO" id="GO:0045493">
    <property type="term" value="P:xylan catabolic process"/>
    <property type="evidence" value="ECO:0007669"/>
    <property type="project" value="InterPro"/>
</dbReference>
<dbReference type="InterPro" id="IPR036962">
    <property type="entry name" value="Glyco_hydro_3_N_sf"/>
</dbReference>
<dbReference type="Gene3D" id="2.60.40.10">
    <property type="entry name" value="Immunoglobulins"/>
    <property type="match status" value="1"/>
</dbReference>
<keyword evidence="6" id="KW-0472">Membrane</keyword>
<dbReference type="Pfam" id="PF14310">
    <property type="entry name" value="Fn3-like"/>
    <property type="match status" value="1"/>
</dbReference>
<evidence type="ECO:0000313" key="8">
    <source>
        <dbReference type="EMBL" id="KAK3097189.1"/>
    </source>
</evidence>
<evidence type="ECO:0000313" key="9">
    <source>
        <dbReference type="Proteomes" id="UP001186944"/>
    </source>
</evidence>
<dbReference type="Proteomes" id="UP001186944">
    <property type="component" value="Unassembled WGS sequence"/>
</dbReference>
<dbReference type="PANTHER" id="PTHR42721:SF42">
    <property type="entry name" value="FIBRONECTIN TYPE III-LIKE DOMAIN-CONTAINING PROTEIN"/>
    <property type="match status" value="1"/>
</dbReference>
<organism evidence="8 9">
    <name type="scientific">Pinctada imbricata</name>
    <name type="common">Atlantic pearl-oyster</name>
    <name type="synonym">Pinctada martensii</name>
    <dbReference type="NCBI Taxonomy" id="66713"/>
    <lineage>
        <taxon>Eukaryota</taxon>
        <taxon>Metazoa</taxon>
        <taxon>Spiralia</taxon>
        <taxon>Lophotrochozoa</taxon>
        <taxon>Mollusca</taxon>
        <taxon>Bivalvia</taxon>
        <taxon>Autobranchia</taxon>
        <taxon>Pteriomorphia</taxon>
        <taxon>Pterioida</taxon>
        <taxon>Pterioidea</taxon>
        <taxon>Pteriidae</taxon>
        <taxon>Pinctada</taxon>
    </lineage>
</organism>
<comment type="similarity">
    <text evidence="1 5">Belongs to the glycosyl hydrolase 3 family.</text>
</comment>
<dbReference type="InterPro" id="IPR017853">
    <property type="entry name" value="GH"/>
</dbReference>
<dbReference type="Gene3D" id="3.40.50.1700">
    <property type="entry name" value="Glycoside hydrolase family 3 C-terminal domain"/>
    <property type="match status" value="1"/>
</dbReference>
<dbReference type="SMART" id="SM01217">
    <property type="entry name" value="Fn3_like"/>
    <property type="match status" value="1"/>
</dbReference>
<dbReference type="EMBL" id="VSWD01000007">
    <property type="protein sequence ID" value="KAK3097189.1"/>
    <property type="molecule type" value="Genomic_DNA"/>
</dbReference>
<keyword evidence="4 5" id="KW-0326">Glycosidase</keyword>
<dbReference type="InterPro" id="IPR001764">
    <property type="entry name" value="Glyco_hydro_3_N"/>
</dbReference>
<keyword evidence="9" id="KW-1185">Reference proteome</keyword>
<dbReference type="PROSITE" id="PS00775">
    <property type="entry name" value="GLYCOSYL_HYDROL_F3"/>
    <property type="match status" value="1"/>
</dbReference>
<evidence type="ECO:0000256" key="6">
    <source>
        <dbReference type="SAM" id="Phobius"/>
    </source>
</evidence>
<dbReference type="InterPro" id="IPR002772">
    <property type="entry name" value="Glyco_hydro_3_C"/>
</dbReference>
<dbReference type="PANTHER" id="PTHR42721">
    <property type="entry name" value="SUGAR HYDROLASE-RELATED"/>
    <property type="match status" value="1"/>
</dbReference>
<keyword evidence="6" id="KW-0812">Transmembrane</keyword>
<feature type="transmembrane region" description="Helical" evidence="6">
    <location>
        <begin position="681"/>
        <end position="704"/>
    </location>
</feature>
<reference evidence="8" key="1">
    <citation type="submission" date="2019-08" db="EMBL/GenBank/DDBJ databases">
        <title>The improved chromosome-level genome for the pearl oyster Pinctada fucata martensii using PacBio sequencing and Hi-C.</title>
        <authorList>
            <person name="Zheng Z."/>
        </authorList>
    </citation>
    <scope>NUCLEOTIDE SEQUENCE</scope>
    <source>
        <strain evidence="8">ZZ-2019</strain>
        <tissue evidence="8">Adductor muscle</tissue>
    </source>
</reference>
<keyword evidence="3 5" id="KW-0378">Hydrolase</keyword>
<evidence type="ECO:0000256" key="3">
    <source>
        <dbReference type="ARBA" id="ARBA00022801"/>
    </source>
</evidence>
<evidence type="ECO:0000259" key="7">
    <source>
        <dbReference type="SMART" id="SM01217"/>
    </source>
</evidence>
<dbReference type="GO" id="GO:0031222">
    <property type="term" value="P:arabinan catabolic process"/>
    <property type="evidence" value="ECO:0007669"/>
    <property type="project" value="TreeGrafter"/>
</dbReference>
<dbReference type="Pfam" id="PF01915">
    <property type="entry name" value="Glyco_hydro_3_C"/>
    <property type="match status" value="1"/>
</dbReference>
<dbReference type="SUPFAM" id="SSF51445">
    <property type="entry name" value="(Trans)glycosidases"/>
    <property type="match status" value="1"/>
</dbReference>
<dbReference type="AlphaFoldDB" id="A0AA88YHT6"/>
<dbReference type="Pfam" id="PF00933">
    <property type="entry name" value="Glyco_hydro_3"/>
    <property type="match status" value="1"/>
</dbReference>
<dbReference type="GO" id="GO:0009044">
    <property type="term" value="F:xylan 1,4-beta-xylosidase activity"/>
    <property type="evidence" value="ECO:0007669"/>
    <property type="project" value="InterPro"/>
</dbReference>
<dbReference type="InterPro" id="IPR019800">
    <property type="entry name" value="Glyco_hydro_3_AS"/>
</dbReference>
<dbReference type="GO" id="GO:0046556">
    <property type="term" value="F:alpha-L-arabinofuranosidase activity"/>
    <property type="evidence" value="ECO:0007669"/>
    <property type="project" value="TreeGrafter"/>
</dbReference>
<evidence type="ECO:0000256" key="2">
    <source>
        <dbReference type="ARBA" id="ARBA00022729"/>
    </source>
</evidence>
<keyword evidence="6" id="KW-1133">Transmembrane helix</keyword>
<sequence>MVLQMSKAGAGKNGPAPAIPRLNISQTQWNAECLHGDVQAGNATSFPQALGMAASFDKSLIYKVAEATSIEVRAKHNDFVKRHNYSDHTGLTCWSPVINIMRHPLWGRNQETYGEDPYLSGKLSEYFVNGLQGNHPKYRRANAVCKHFDAYGGPDNWPLPRESFNAKVSEQDLRTTFLPQFKACIDAGAAGVMCSYNSVNGVPACANKKLLTDILRKEWKFNGFVVSDEGAVEFILLWHYYTKDEVSTALACVEAGLNLELSPPNFDYQIMSALTQAHTEGKISKDLLIERVRPLFDARMRLGEFDPKKDNPYNFLNLSVIQSSDHQKLSLHAAIQSFVLLKNMNHFLPIRKPLGTIAIVGPMANNTAELMGDYSPDVDPRFMTTPLSGLSLLNVKKVMYAPGCNKTRCDKYNKNNIQTTVQHADVTFLCLGTGPSLEAEESDRHHMTLPGKQVDMLNDVIKYSKGRIVLLLFSGGPLDINIAESSSKVAAIIHCFFPGQATGTALLYTVTMADSNSNPSARLPFTWYRNISQVKSITDYNMEGMTYRYFDSDPLYPFGYGLSYTTFQYSGLNISPPKVKAGGNVTVTFKLSNTGPVVGREVTEMYISWVNYTQSTPRYQLVGFDSSIVNKGQTLTVSLNITSSQMAVWTGSKGFQVVPGMLLTNSFNRYFHCVTQSKMDIYYLCGISLISISLCLLLSVCLLIGRSVRFIVCPPICIQL</sequence>
<dbReference type="InterPro" id="IPR013783">
    <property type="entry name" value="Ig-like_fold"/>
</dbReference>
<protein>
    <recommendedName>
        <fullName evidence="7">Fibronectin type III-like domain-containing protein</fullName>
    </recommendedName>
</protein>
<evidence type="ECO:0000256" key="5">
    <source>
        <dbReference type="RuleBase" id="RU361161"/>
    </source>
</evidence>
<evidence type="ECO:0000256" key="1">
    <source>
        <dbReference type="ARBA" id="ARBA00005336"/>
    </source>
</evidence>
<dbReference type="InterPro" id="IPR036881">
    <property type="entry name" value="Glyco_hydro_3_C_sf"/>
</dbReference>
<dbReference type="Gene3D" id="3.20.20.300">
    <property type="entry name" value="Glycoside hydrolase, family 3, N-terminal domain"/>
    <property type="match status" value="1"/>
</dbReference>
<dbReference type="PRINTS" id="PR00133">
    <property type="entry name" value="GLHYDRLASE3"/>
</dbReference>
<proteinExistence type="inferred from homology"/>
<evidence type="ECO:0000256" key="4">
    <source>
        <dbReference type="ARBA" id="ARBA00023295"/>
    </source>
</evidence>
<dbReference type="SUPFAM" id="SSF52279">
    <property type="entry name" value="Beta-D-glucan exohydrolase, C-terminal domain"/>
    <property type="match status" value="1"/>
</dbReference>
<feature type="domain" description="Fibronectin type III-like" evidence="7">
    <location>
        <begin position="601"/>
        <end position="666"/>
    </location>
</feature>
<comment type="caution">
    <text evidence="8">The sequence shown here is derived from an EMBL/GenBank/DDBJ whole genome shotgun (WGS) entry which is preliminary data.</text>
</comment>